<dbReference type="Pfam" id="PF12884">
    <property type="entry name" value="TORC_N"/>
    <property type="match status" value="1"/>
</dbReference>
<keyword evidence="9" id="KW-0539">Nucleus</keyword>
<evidence type="ECO:0000256" key="5">
    <source>
        <dbReference type="ARBA" id="ARBA00022553"/>
    </source>
</evidence>
<proteinExistence type="inferred from homology"/>
<feature type="compositionally biased region" description="Gly residues" evidence="10">
    <location>
        <begin position="1"/>
        <end position="21"/>
    </location>
</feature>
<evidence type="ECO:0000256" key="4">
    <source>
        <dbReference type="ARBA" id="ARBA00022490"/>
    </source>
</evidence>
<feature type="compositionally biased region" description="Low complexity" evidence="10">
    <location>
        <begin position="161"/>
        <end position="173"/>
    </location>
</feature>
<keyword evidence="7" id="KW-0010">Activator</keyword>
<feature type="domain" description="Transducer of regulated CREB activity middle" evidence="12">
    <location>
        <begin position="96"/>
        <end position="186"/>
    </location>
</feature>
<evidence type="ECO:0000259" key="12">
    <source>
        <dbReference type="Pfam" id="PF12885"/>
    </source>
</evidence>
<evidence type="ECO:0000256" key="2">
    <source>
        <dbReference type="ARBA" id="ARBA00004496"/>
    </source>
</evidence>
<feature type="region of interest" description="Disordered" evidence="10">
    <location>
        <begin position="1"/>
        <end position="29"/>
    </location>
</feature>
<dbReference type="GO" id="GO:0005737">
    <property type="term" value="C:cytoplasm"/>
    <property type="evidence" value="ECO:0007669"/>
    <property type="project" value="UniProtKB-SubCell"/>
</dbReference>
<keyword evidence="6" id="KW-0805">Transcription regulation</keyword>
<keyword evidence="5" id="KW-0597">Phosphoprotein</keyword>
<dbReference type="GO" id="GO:0005634">
    <property type="term" value="C:nucleus"/>
    <property type="evidence" value="ECO:0007669"/>
    <property type="project" value="UniProtKB-SubCell"/>
</dbReference>
<reference evidence="13 14" key="1">
    <citation type="submission" date="2018-03" db="EMBL/GenBank/DDBJ databases">
        <title>Draft genome sequence of Rohu Carp (Labeo rohita).</title>
        <authorList>
            <person name="Das P."/>
            <person name="Kushwaha B."/>
            <person name="Joshi C.G."/>
            <person name="Kumar D."/>
            <person name="Nagpure N.S."/>
            <person name="Sahoo L."/>
            <person name="Das S.P."/>
            <person name="Bit A."/>
            <person name="Patnaik S."/>
            <person name="Meher P.K."/>
            <person name="Jayasankar P."/>
            <person name="Koringa P.G."/>
            <person name="Patel N.V."/>
            <person name="Hinsu A.T."/>
            <person name="Kumar R."/>
            <person name="Pandey M."/>
            <person name="Agarwal S."/>
            <person name="Srivastava S."/>
            <person name="Singh M."/>
            <person name="Iquebal M.A."/>
            <person name="Jaiswal S."/>
            <person name="Angadi U.B."/>
            <person name="Kumar N."/>
            <person name="Raza M."/>
            <person name="Shah T.M."/>
            <person name="Rai A."/>
            <person name="Jena J.K."/>
        </authorList>
    </citation>
    <scope>NUCLEOTIDE SEQUENCE [LARGE SCALE GENOMIC DNA]</scope>
    <source>
        <strain evidence="13">DASCIFA01</strain>
        <tissue evidence="13">Testis</tissue>
    </source>
</reference>
<evidence type="ECO:0000256" key="9">
    <source>
        <dbReference type="ARBA" id="ARBA00023242"/>
    </source>
</evidence>
<dbReference type="InterPro" id="IPR024783">
    <property type="entry name" value="TORC_N"/>
</dbReference>
<evidence type="ECO:0000313" key="14">
    <source>
        <dbReference type="Proteomes" id="UP000290572"/>
    </source>
</evidence>
<sequence>MHLSGAGLGEIGHGQGPGAGPAPGSCNPRKFSEKIALHNQRQAEDTAAFREVMMDVTSIRVQAERIRQTRDMVPYYGGSLPNVNQISRCSTETQYPSYLTQQLLEADEEYRDVQPTPLGRLHRRHLSSIATSGCETAVVHNFPLPDQQLSSLPVPSALSTSGSLPDLSSLHLPSPLPVGQDSEPHSGAEQLNNISMHPNIMADFNLPGLSSSLQASLSNPLLQSSLSNPNIQTCLSSHSLPSSLSSASLRLSLSNSSLQSSLSNQSLQSSLSSSSLSNQSIQSSASRCSHSSGIGGSRSCSSSSLSGSPRVTGHTHATTSRKRTQLSPLIVPNGGESRWQHPKQFSPTVSPTMSSVSQARYEHFW</sequence>
<dbReference type="InterPro" id="IPR024786">
    <property type="entry name" value="TORC"/>
</dbReference>
<feature type="domain" description="Transducer of regulated CREB activity N-terminal" evidence="11">
    <location>
        <begin position="27"/>
        <end position="81"/>
    </location>
</feature>
<comment type="subcellular location">
    <subcellularLocation>
        <location evidence="2">Cytoplasm</location>
    </subcellularLocation>
    <subcellularLocation>
        <location evidence="1">Nucleus</location>
    </subcellularLocation>
</comment>
<dbReference type="STRING" id="84645.A0A498N334"/>
<evidence type="ECO:0000256" key="1">
    <source>
        <dbReference type="ARBA" id="ARBA00004123"/>
    </source>
</evidence>
<evidence type="ECO:0000259" key="11">
    <source>
        <dbReference type="Pfam" id="PF12884"/>
    </source>
</evidence>
<organism evidence="13 14">
    <name type="scientific">Labeo rohita</name>
    <name type="common">Indian major carp</name>
    <name type="synonym">Cyprinus rohita</name>
    <dbReference type="NCBI Taxonomy" id="84645"/>
    <lineage>
        <taxon>Eukaryota</taxon>
        <taxon>Metazoa</taxon>
        <taxon>Chordata</taxon>
        <taxon>Craniata</taxon>
        <taxon>Vertebrata</taxon>
        <taxon>Euteleostomi</taxon>
        <taxon>Actinopterygii</taxon>
        <taxon>Neopterygii</taxon>
        <taxon>Teleostei</taxon>
        <taxon>Ostariophysi</taxon>
        <taxon>Cypriniformes</taxon>
        <taxon>Cyprinidae</taxon>
        <taxon>Labeoninae</taxon>
        <taxon>Labeonini</taxon>
        <taxon>Labeo</taxon>
    </lineage>
</organism>
<dbReference type="GO" id="GO:0045944">
    <property type="term" value="P:positive regulation of transcription by RNA polymerase II"/>
    <property type="evidence" value="ECO:0007669"/>
    <property type="project" value="TreeGrafter"/>
</dbReference>
<dbReference type="Pfam" id="PF12885">
    <property type="entry name" value="TORC_M"/>
    <property type="match status" value="1"/>
</dbReference>
<gene>
    <name evidence="13" type="ORF">ROHU_020711</name>
</gene>
<comment type="caution">
    <text evidence="13">The sequence shown here is derived from an EMBL/GenBank/DDBJ whole genome shotgun (WGS) entry which is preliminary data.</text>
</comment>
<evidence type="ECO:0000256" key="10">
    <source>
        <dbReference type="SAM" id="MobiDB-lite"/>
    </source>
</evidence>
<comment type="similarity">
    <text evidence="3">Belongs to the TORC family.</text>
</comment>
<dbReference type="PANTHER" id="PTHR13589">
    <property type="entry name" value="CREB-REGULATED TRANSCRIPTION COACTIVATOR"/>
    <property type="match status" value="1"/>
</dbReference>
<keyword evidence="8" id="KW-0804">Transcription</keyword>
<dbReference type="AlphaFoldDB" id="A0A498N334"/>
<dbReference type="GO" id="GO:0051289">
    <property type="term" value="P:protein homotetramerization"/>
    <property type="evidence" value="ECO:0007669"/>
    <property type="project" value="InterPro"/>
</dbReference>
<evidence type="ECO:0000256" key="8">
    <source>
        <dbReference type="ARBA" id="ARBA00023163"/>
    </source>
</evidence>
<evidence type="ECO:0000256" key="3">
    <source>
        <dbReference type="ARBA" id="ARBA00007167"/>
    </source>
</evidence>
<feature type="region of interest" description="Disordered" evidence="10">
    <location>
        <begin position="153"/>
        <end position="191"/>
    </location>
</feature>
<feature type="compositionally biased region" description="Low complexity" evidence="10">
    <location>
        <begin position="299"/>
        <end position="308"/>
    </location>
</feature>
<name>A0A498N334_LABRO</name>
<protein>
    <submittedName>
        <fullName evidence="13">CREB-regulated transcription coactivator 2-like protein</fullName>
    </submittedName>
</protein>
<dbReference type="EMBL" id="QBIY01012241">
    <property type="protein sequence ID" value="RXN26232.1"/>
    <property type="molecule type" value="Genomic_DNA"/>
</dbReference>
<evidence type="ECO:0000256" key="6">
    <source>
        <dbReference type="ARBA" id="ARBA00023015"/>
    </source>
</evidence>
<keyword evidence="4" id="KW-0963">Cytoplasm</keyword>
<evidence type="ECO:0000256" key="7">
    <source>
        <dbReference type="ARBA" id="ARBA00023159"/>
    </source>
</evidence>
<accession>A0A498N334</accession>
<keyword evidence="14" id="KW-1185">Reference proteome</keyword>
<feature type="region of interest" description="Disordered" evidence="10">
    <location>
        <begin position="299"/>
        <end position="353"/>
    </location>
</feature>
<dbReference type="Proteomes" id="UP000290572">
    <property type="component" value="Unassembled WGS sequence"/>
</dbReference>
<evidence type="ECO:0000313" key="13">
    <source>
        <dbReference type="EMBL" id="RXN26232.1"/>
    </source>
</evidence>
<dbReference type="GO" id="GO:0008140">
    <property type="term" value="F:cAMP response element binding protein binding"/>
    <property type="evidence" value="ECO:0007669"/>
    <property type="project" value="InterPro"/>
</dbReference>
<dbReference type="PANTHER" id="PTHR13589:SF6">
    <property type="entry name" value="CREB-REGULATED TRANSCRIPTION COACTIVATOR 2"/>
    <property type="match status" value="1"/>
</dbReference>
<dbReference type="InterPro" id="IPR024784">
    <property type="entry name" value="TORC_M"/>
</dbReference>